<name>A0ABT4N2P0_GORRU</name>
<dbReference type="SUPFAM" id="SSF51735">
    <property type="entry name" value="NAD(P)-binding Rossmann-fold domains"/>
    <property type="match status" value="1"/>
</dbReference>
<evidence type="ECO:0000313" key="2">
    <source>
        <dbReference type="EMBL" id="MCZ4552566.1"/>
    </source>
</evidence>
<organism evidence="2 3">
    <name type="scientific">Gordonia rubripertincta</name>
    <name type="common">Rhodococcus corallinus</name>
    <dbReference type="NCBI Taxonomy" id="36822"/>
    <lineage>
        <taxon>Bacteria</taxon>
        <taxon>Bacillati</taxon>
        <taxon>Actinomycetota</taxon>
        <taxon>Actinomycetes</taxon>
        <taxon>Mycobacteriales</taxon>
        <taxon>Gordoniaceae</taxon>
        <taxon>Gordonia</taxon>
    </lineage>
</organism>
<dbReference type="Gene3D" id="3.40.50.720">
    <property type="entry name" value="NAD(P)-binding Rossmann-like Domain"/>
    <property type="match status" value="1"/>
</dbReference>
<proteinExistence type="predicted"/>
<accession>A0ABT4N2P0</accession>
<dbReference type="EMBL" id="JAPWIE010000006">
    <property type="protein sequence ID" value="MCZ4552566.1"/>
    <property type="molecule type" value="Genomic_DNA"/>
</dbReference>
<reference evidence="2" key="1">
    <citation type="submission" date="2022-12" db="EMBL/GenBank/DDBJ databases">
        <authorList>
            <person name="Krivoruchko A.V."/>
            <person name="Elkin A."/>
        </authorList>
    </citation>
    <scope>NUCLEOTIDE SEQUENCE</scope>
    <source>
        <strain evidence="2">IEGM 1388</strain>
    </source>
</reference>
<dbReference type="RefSeq" id="WP_301573248.1">
    <property type="nucleotide sequence ID" value="NZ_JAPWIE010000006.1"/>
</dbReference>
<feature type="domain" description="NAD-dependent epimerase/dehydratase" evidence="1">
    <location>
        <begin position="3"/>
        <end position="75"/>
    </location>
</feature>
<evidence type="ECO:0000313" key="3">
    <source>
        <dbReference type="Proteomes" id="UP001067235"/>
    </source>
</evidence>
<dbReference type="Proteomes" id="UP001067235">
    <property type="component" value="Unassembled WGS sequence"/>
</dbReference>
<keyword evidence="3" id="KW-1185">Reference proteome</keyword>
<protein>
    <submittedName>
        <fullName evidence="2">NAD-dependent epimerase/dehydratase family protein</fullName>
    </submittedName>
</protein>
<sequence length="307" mass="31814">MRVAVLGANGAVGTRIVTKLGERGHDVVRVGRNRAGADRVVDLGAADTSAYAAAVADADMVVNASGLENLALAQQAGNARFVDISASSGYLEKIAAAPAAGGVLAFVGLAPGLSTLMASELAAEAGDHVDVGLTLGEGDEHGRAAVEWTVGLLGATFVDGSGQSIRNLTRPRTLGGPVGSRKRFVRADFPDHVVAGDDGRLVENYLALGSGAATLSLRMANLFPAVGGPLLRRVHLPGSDEWSVLARNRTTGRWLHTSGHNQSEATATMTVAAVEAAENRIDPVLFTTDVLEIHGLAHWDIHIRSGR</sequence>
<evidence type="ECO:0000259" key="1">
    <source>
        <dbReference type="Pfam" id="PF01370"/>
    </source>
</evidence>
<gene>
    <name evidence="2" type="ORF">O4213_21430</name>
</gene>
<dbReference type="InterPro" id="IPR036291">
    <property type="entry name" value="NAD(P)-bd_dom_sf"/>
</dbReference>
<comment type="caution">
    <text evidence="2">The sequence shown here is derived from an EMBL/GenBank/DDBJ whole genome shotgun (WGS) entry which is preliminary data.</text>
</comment>
<dbReference type="InterPro" id="IPR001509">
    <property type="entry name" value="Epimerase_deHydtase"/>
</dbReference>
<dbReference type="Pfam" id="PF01370">
    <property type="entry name" value="Epimerase"/>
    <property type="match status" value="1"/>
</dbReference>